<evidence type="ECO:0000256" key="4">
    <source>
        <dbReference type="ARBA" id="ARBA00022801"/>
    </source>
</evidence>
<comment type="similarity">
    <text evidence="11">Belongs to the RecD family.</text>
</comment>
<dbReference type="InterPro" id="IPR041851">
    <property type="entry name" value="RecD_N_sf"/>
</dbReference>
<proteinExistence type="inferred from homology"/>
<comment type="miscellaneous">
    <text evidence="11">In the RecBCD complex, RecB has a slow 3'-5' helicase, an exonuclease activity and loads RecA onto ssDNA, RecD has a fast 5'-3' helicase activity, while RecC stimulates the ATPase and processivity of the RecB helicase and contributes to recognition of the Chi site.</text>
</comment>
<dbReference type="RefSeq" id="WP_343844541.1">
    <property type="nucleotide sequence ID" value="NZ_BAAAEI010000010.1"/>
</dbReference>
<name>A0ABN0X4W3_9ALTE</name>
<dbReference type="CDD" id="cd17933">
    <property type="entry name" value="DEXSc_RecD-like"/>
    <property type="match status" value="1"/>
</dbReference>
<feature type="binding site" evidence="11">
    <location>
        <begin position="190"/>
        <end position="197"/>
    </location>
    <ligand>
        <name>ATP</name>
        <dbReference type="ChEBI" id="CHEBI:30616"/>
    </ligand>
</feature>
<comment type="catalytic activity">
    <reaction evidence="11">
        <text>ATP + H2O = ADP + phosphate + H(+)</text>
        <dbReference type="Rhea" id="RHEA:13065"/>
        <dbReference type="ChEBI" id="CHEBI:15377"/>
        <dbReference type="ChEBI" id="CHEBI:15378"/>
        <dbReference type="ChEBI" id="CHEBI:30616"/>
        <dbReference type="ChEBI" id="CHEBI:43474"/>
        <dbReference type="ChEBI" id="CHEBI:456216"/>
        <dbReference type="EC" id="5.6.2.3"/>
    </reaction>
</comment>
<comment type="subunit">
    <text evidence="11">Heterotrimer of RecB, RecC and RecD. All subunits contribute to DNA-binding.</text>
</comment>
<evidence type="ECO:0000256" key="2">
    <source>
        <dbReference type="ARBA" id="ARBA00022741"/>
    </source>
</evidence>
<dbReference type="InterPro" id="IPR050534">
    <property type="entry name" value="Coronavir_polyprotein_1ab"/>
</dbReference>
<evidence type="ECO:0000256" key="9">
    <source>
        <dbReference type="ARBA" id="ARBA00023204"/>
    </source>
</evidence>
<evidence type="ECO:0000256" key="11">
    <source>
        <dbReference type="HAMAP-Rule" id="MF_01487"/>
    </source>
</evidence>
<keyword evidence="5 11" id="KW-0347">Helicase</keyword>
<dbReference type="Pfam" id="PF13245">
    <property type="entry name" value="AAA_19"/>
    <property type="match status" value="1"/>
</dbReference>
<dbReference type="SUPFAM" id="SSF52540">
    <property type="entry name" value="P-loop containing nucleoside triphosphate hydrolases"/>
    <property type="match status" value="2"/>
</dbReference>
<keyword evidence="4 11" id="KW-0378">Hydrolase</keyword>
<dbReference type="InterPro" id="IPR027785">
    <property type="entry name" value="UvrD-like_helicase_C"/>
</dbReference>
<dbReference type="InterPro" id="IPR006344">
    <property type="entry name" value="RecD"/>
</dbReference>
<evidence type="ECO:0000256" key="7">
    <source>
        <dbReference type="ARBA" id="ARBA00022840"/>
    </source>
</evidence>
<sequence length="635" mass="68940">MLDSRSYLKPLLAAEQLPVSFTGLDVGLGDFIATREAASGDQFARQLGVFAAIVSQQLASQHVCVRLGELTRLYNLCVPMLDQPLPMLFVSQVQELLSQAATVHLVTNNAVAAARPLVLDGQGVYLQRYWWYEYALGQSLKQLAQGQIRLDTQGCKAQLDQLFAGTSEPRDWQKLAVALAATRRLCVITGGPGTGKTTTVTKLMALVQGLNLAAGLSPLRIVLAAPTGKAAARLAESILQAKSRLNDELAAHLPTQAATLHRLLGFQPGKAAFRHHVDNPLALDMLILDEASMVDLPLMAKLLAALPGHARLVLLGDRQQLASVEVGSVLGDICQSLAETDWLDESGQYDADTTALLNDLTGANLTANGKPSSLLQNNLVMLRKSHRFSSASGVGQLAQAINSADMRRMLACLQSETSGEVDWYAKPTQGQVVELVCRLLQDYFIAVEAGDVRGAFTALMRQQLLCATRQGLWGTEQFNARIELELTRRGWVKPTQELYPGCPLMVSQNDYQVKLFNGDMGICLADQDGLLKVWFMQADGELRAVLPSRVPAWQKLYAMTIHKSQGSEFEHALICLPDGASSLVSRELLYTGVTRAKQKVSLFAPESQLKAALTSHCQRGSGLADRLKISTSEAD</sequence>
<dbReference type="InterPro" id="IPR027417">
    <property type="entry name" value="P-loop_NTPase"/>
</dbReference>
<accession>A0ABN0X4W3</accession>
<evidence type="ECO:0000256" key="3">
    <source>
        <dbReference type="ARBA" id="ARBA00022763"/>
    </source>
</evidence>
<dbReference type="PANTHER" id="PTHR43788:SF6">
    <property type="entry name" value="DNA HELICASE B"/>
    <property type="match status" value="1"/>
</dbReference>
<keyword evidence="10 11" id="KW-0413">Isomerase</keyword>
<keyword evidence="1 11" id="KW-0540">Nuclease</keyword>
<dbReference type="Gene3D" id="1.10.10.1020">
    <property type="entry name" value="RecBCD complex, subunit RecD, N-terminal domain"/>
    <property type="match status" value="1"/>
</dbReference>
<keyword evidence="15" id="KW-1185">Reference proteome</keyword>
<protein>
    <recommendedName>
        <fullName evidence="11">RecBCD enzyme subunit RecD</fullName>
        <ecNumber evidence="11">5.6.2.3</ecNumber>
    </recommendedName>
    <alternativeName>
        <fullName evidence="11">DNA 5'-3' helicase subunit RecD</fullName>
    </alternativeName>
    <alternativeName>
        <fullName evidence="11">Exonuclease V subunit RecD</fullName>
        <shortName evidence="11">ExoV subunit RecD</shortName>
    </alternativeName>
    <alternativeName>
        <fullName evidence="11">Helicase/nuclease RecBCD subunit RecD</fullName>
    </alternativeName>
</protein>
<dbReference type="InterPro" id="IPR049550">
    <property type="entry name" value="RecD_N"/>
</dbReference>
<feature type="domain" description="RecBCD enzyme subunit RecD N-terminal" evidence="13">
    <location>
        <begin position="23"/>
        <end position="125"/>
    </location>
</feature>
<dbReference type="HAMAP" id="MF_01487">
    <property type="entry name" value="RecD"/>
    <property type="match status" value="1"/>
</dbReference>
<keyword evidence="2 11" id="KW-0547">Nucleotide-binding</keyword>
<keyword evidence="6 11" id="KW-0269">Exonuclease</keyword>
<keyword evidence="7 11" id="KW-0067">ATP-binding</keyword>
<dbReference type="Proteomes" id="UP001501757">
    <property type="component" value="Unassembled WGS sequence"/>
</dbReference>
<keyword evidence="9 11" id="KW-0234">DNA repair</keyword>
<feature type="domain" description="UvrD-like helicase C-terminal" evidence="12">
    <location>
        <begin position="556"/>
        <end position="602"/>
    </location>
</feature>
<keyword evidence="8 11" id="KW-0238">DNA-binding</keyword>
<keyword evidence="3 11" id="KW-0227">DNA damage</keyword>
<dbReference type="CDD" id="cd18809">
    <property type="entry name" value="SF1_C_RecD"/>
    <property type="match status" value="1"/>
</dbReference>
<evidence type="ECO:0000259" key="13">
    <source>
        <dbReference type="Pfam" id="PF21185"/>
    </source>
</evidence>
<evidence type="ECO:0000256" key="8">
    <source>
        <dbReference type="ARBA" id="ARBA00023125"/>
    </source>
</evidence>
<evidence type="ECO:0000313" key="14">
    <source>
        <dbReference type="EMBL" id="GAA0355220.1"/>
    </source>
</evidence>
<gene>
    <name evidence="11" type="primary">recD</name>
    <name evidence="14" type="ORF">GCM10009092_19370</name>
</gene>
<evidence type="ECO:0000256" key="1">
    <source>
        <dbReference type="ARBA" id="ARBA00022722"/>
    </source>
</evidence>
<reference evidence="14 15" key="1">
    <citation type="journal article" date="2019" name="Int. J. Syst. Evol. Microbiol.">
        <title>The Global Catalogue of Microorganisms (GCM) 10K type strain sequencing project: providing services to taxonomists for standard genome sequencing and annotation.</title>
        <authorList>
            <consortium name="The Broad Institute Genomics Platform"/>
            <consortium name="The Broad Institute Genome Sequencing Center for Infectious Disease"/>
            <person name="Wu L."/>
            <person name="Ma J."/>
        </authorList>
    </citation>
    <scope>NUCLEOTIDE SEQUENCE [LARGE SCALE GENOMIC DNA]</scope>
    <source>
        <strain evidence="14 15">JCM 13378</strain>
    </source>
</reference>
<dbReference type="Pfam" id="PF13538">
    <property type="entry name" value="UvrD_C_2"/>
    <property type="match status" value="1"/>
</dbReference>
<dbReference type="PANTHER" id="PTHR43788">
    <property type="entry name" value="DNA2/NAM7 HELICASE FAMILY MEMBER"/>
    <property type="match status" value="1"/>
</dbReference>
<dbReference type="NCBIfam" id="TIGR01447">
    <property type="entry name" value="recD"/>
    <property type="match status" value="1"/>
</dbReference>
<dbReference type="EMBL" id="BAAAEI010000010">
    <property type="protein sequence ID" value="GAA0355220.1"/>
    <property type="molecule type" value="Genomic_DNA"/>
</dbReference>
<evidence type="ECO:0000256" key="6">
    <source>
        <dbReference type="ARBA" id="ARBA00022839"/>
    </source>
</evidence>
<dbReference type="Gene3D" id="3.40.50.300">
    <property type="entry name" value="P-loop containing nucleotide triphosphate hydrolases"/>
    <property type="match status" value="3"/>
</dbReference>
<dbReference type="EC" id="5.6.2.3" evidence="11"/>
<dbReference type="Pfam" id="PF21185">
    <property type="entry name" value="RecD_N"/>
    <property type="match status" value="1"/>
</dbReference>
<evidence type="ECO:0000256" key="10">
    <source>
        <dbReference type="ARBA" id="ARBA00023235"/>
    </source>
</evidence>
<comment type="caution">
    <text evidence="14">The sequence shown here is derived from an EMBL/GenBank/DDBJ whole genome shotgun (WGS) entry which is preliminary data.</text>
</comment>
<evidence type="ECO:0000313" key="15">
    <source>
        <dbReference type="Proteomes" id="UP001501757"/>
    </source>
</evidence>
<organism evidence="14 15">
    <name type="scientific">Bowmanella denitrificans</name>
    <dbReference type="NCBI Taxonomy" id="366582"/>
    <lineage>
        <taxon>Bacteria</taxon>
        <taxon>Pseudomonadati</taxon>
        <taxon>Pseudomonadota</taxon>
        <taxon>Gammaproteobacteria</taxon>
        <taxon>Alteromonadales</taxon>
        <taxon>Alteromonadaceae</taxon>
        <taxon>Bowmanella</taxon>
    </lineage>
</organism>
<evidence type="ECO:0000259" key="12">
    <source>
        <dbReference type="Pfam" id="PF13538"/>
    </source>
</evidence>
<evidence type="ECO:0000256" key="5">
    <source>
        <dbReference type="ARBA" id="ARBA00022806"/>
    </source>
</evidence>
<comment type="function">
    <text evidence="11">A helicase/nuclease that prepares dsDNA breaks (DSB) for recombinational DNA repair. Binds to DSBs and unwinds DNA via a highly rapid and processive ATP-dependent bidirectional helicase activity. Unwinds dsDNA until it encounters a Chi (crossover hotspot instigator) sequence from the 3' direction. Cuts ssDNA a few nucleotides 3' to the Chi site. The properties and activities of the enzyme are changed at Chi. The Chi-altered holoenzyme produces a long 3'-ssDNA overhang and facilitates RecA-binding to the ssDNA for homologous DNA recombination and repair. Holoenzyme degrades any linearized DNA that is unable to undergo homologous recombination. In the holoenzyme this subunit has ssDNA-dependent ATPase and 5'-3' helicase activity. When added to pre-assembled RecBC greatly stimulates nuclease activity and augments holoenzyme processivity. Negatively regulates the RecA-loading ability of RecBCD.</text>
</comment>